<accession>A0A9P5PES0</accession>
<organism evidence="2 3">
    <name type="scientific">Rhodocollybia butyracea</name>
    <dbReference type="NCBI Taxonomy" id="206335"/>
    <lineage>
        <taxon>Eukaryota</taxon>
        <taxon>Fungi</taxon>
        <taxon>Dikarya</taxon>
        <taxon>Basidiomycota</taxon>
        <taxon>Agaricomycotina</taxon>
        <taxon>Agaricomycetes</taxon>
        <taxon>Agaricomycetidae</taxon>
        <taxon>Agaricales</taxon>
        <taxon>Marasmiineae</taxon>
        <taxon>Omphalotaceae</taxon>
        <taxon>Rhodocollybia</taxon>
    </lineage>
</organism>
<evidence type="ECO:0000313" key="2">
    <source>
        <dbReference type="EMBL" id="KAF9061959.1"/>
    </source>
</evidence>
<feature type="compositionally biased region" description="Polar residues" evidence="1">
    <location>
        <begin position="56"/>
        <end position="68"/>
    </location>
</feature>
<dbReference type="EMBL" id="JADNRY010000186">
    <property type="protein sequence ID" value="KAF9061959.1"/>
    <property type="molecule type" value="Genomic_DNA"/>
</dbReference>
<proteinExistence type="predicted"/>
<gene>
    <name evidence="2" type="ORF">BDP27DRAFT_1406443</name>
</gene>
<reference evidence="2" key="1">
    <citation type="submission" date="2020-11" db="EMBL/GenBank/DDBJ databases">
        <authorList>
            <consortium name="DOE Joint Genome Institute"/>
            <person name="Ahrendt S."/>
            <person name="Riley R."/>
            <person name="Andreopoulos W."/>
            <person name="Labutti K."/>
            <person name="Pangilinan J."/>
            <person name="Ruiz-Duenas F.J."/>
            <person name="Barrasa J.M."/>
            <person name="Sanchez-Garcia M."/>
            <person name="Camarero S."/>
            <person name="Miyauchi S."/>
            <person name="Serrano A."/>
            <person name="Linde D."/>
            <person name="Babiker R."/>
            <person name="Drula E."/>
            <person name="Ayuso-Fernandez I."/>
            <person name="Pacheco R."/>
            <person name="Padilla G."/>
            <person name="Ferreira P."/>
            <person name="Barriuso J."/>
            <person name="Kellner H."/>
            <person name="Castanera R."/>
            <person name="Alfaro M."/>
            <person name="Ramirez L."/>
            <person name="Pisabarro A.G."/>
            <person name="Kuo A."/>
            <person name="Tritt A."/>
            <person name="Lipzen A."/>
            <person name="He G."/>
            <person name="Yan M."/>
            <person name="Ng V."/>
            <person name="Cullen D."/>
            <person name="Martin F."/>
            <person name="Rosso M.-N."/>
            <person name="Henrissat B."/>
            <person name="Hibbett D."/>
            <person name="Martinez A.T."/>
            <person name="Grigoriev I.V."/>
        </authorList>
    </citation>
    <scope>NUCLEOTIDE SEQUENCE</scope>
    <source>
        <strain evidence="2">AH 40177</strain>
    </source>
</reference>
<dbReference type="AlphaFoldDB" id="A0A9P5PES0"/>
<feature type="region of interest" description="Disordered" evidence="1">
    <location>
        <begin position="34"/>
        <end position="127"/>
    </location>
</feature>
<evidence type="ECO:0000256" key="1">
    <source>
        <dbReference type="SAM" id="MobiDB-lite"/>
    </source>
</evidence>
<evidence type="ECO:0000313" key="3">
    <source>
        <dbReference type="Proteomes" id="UP000772434"/>
    </source>
</evidence>
<sequence length="127" mass="14036">MSDFDGCFCFDVCDPVELSRCLFPCCHHKRLADEVDELSSTRVRNNTTERHESKPKSNQSQSLDQPEPNSALLALGQPELQAQQGQNPEGSSQEARLAKPSPPPSVPRHTRQPSSGPVMEMPPNRPS</sequence>
<protein>
    <submittedName>
        <fullName evidence="2">Uncharacterized protein</fullName>
    </submittedName>
</protein>
<name>A0A9P5PES0_9AGAR</name>
<comment type="caution">
    <text evidence="2">The sequence shown here is derived from an EMBL/GenBank/DDBJ whole genome shotgun (WGS) entry which is preliminary data.</text>
</comment>
<feature type="compositionally biased region" description="Polar residues" evidence="1">
    <location>
        <begin position="80"/>
        <end position="94"/>
    </location>
</feature>
<dbReference type="Proteomes" id="UP000772434">
    <property type="component" value="Unassembled WGS sequence"/>
</dbReference>
<keyword evidence="3" id="KW-1185">Reference proteome</keyword>